<reference evidence="1" key="1">
    <citation type="journal article" date="2021" name="Proc. Natl. Acad. Sci. U.S.A.">
        <title>A Catalog of Tens of Thousands of Viruses from Human Metagenomes Reveals Hidden Associations with Chronic Diseases.</title>
        <authorList>
            <person name="Tisza M.J."/>
            <person name="Buck C.B."/>
        </authorList>
    </citation>
    <scope>NUCLEOTIDE SEQUENCE</scope>
    <source>
        <strain evidence="1">CtKhy9</strain>
    </source>
</reference>
<proteinExistence type="predicted"/>
<dbReference type="EMBL" id="BK032614">
    <property type="protein sequence ID" value="DAF51339.1"/>
    <property type="molecule type" value="Genomic_DNA"/>
</dbReference>
<accession>A0A8S5SKJ3</accession>
<evidence type="ECO:0000313" key="1">
    <source>
        <dbReference type="EMBL" id="DAF51339.1"/>
    </source>
</evidence>
<organism evidence="1">
    <name type="scientific">Myoviridae sp. ctKhy9</name>
    <dbReference type="NCBI Taxonomy" id="2827677"/>
    <lineage>
        <taxon>Viruses</taxon>
        <taxon>Duplodnaviria</taxon>
        <taxon>Heunggongvirae</taxon>
        <taxon>Uroviricota</taxon>
        <taxon>Caudoviricetes</taxon>
    </lineage>
</organism>
<name>A0A8S5SKJ3_9CAUD</name>
<sequence>MCAGGINDALYMRNSPPAHMLPLPFPLQHILSNGVSRQHTFNVNLSLQHT</sequence>
<protein>
    <submittedName>
        <fullName evidence="1">Uncharacterized protein</fullName>
    </submittedName>
</protein>